<accession>A0ABS6NTV1</accession>
<protein>
    <submittedName>
        <fullName evidence="2">Uncharacterized protein</fullName>
    </submittedName>
</protein>
<dbReference type="RefSeq" id="WP_169377661.1">
    <property type="nucleotide sequence ID" value="NZ_JAHSTY010000001.1"/>
</dbReference>
<comment type="caution">
    <text evidence="2">The sequence shown here is derived from an EMBL/GenBank/DDBJ whole genome shotgun (WGS) entry which is preliminary data.</text>
</comment>
<evidence type="ECO:0000256" key="1">
    <source>
        <dbReference type="SAM" id="MobiDB-lite"/>
    </source>
</evidence>
<name>A0ABS6NTV1_9PSED</name>
<proteinExistence type="predicted"/>
<feature type="compositionally biased region" description="Polar residues" evidence="1">
    <location>
        <begin position="204"/>
        <end position="226"/>
    </location>
</feature>
<dbReference type="Proteomes" id="UP001048976">
    <property type="component" value="Unassembled WGS sequence"/>
</dbReference>
<evidence type="ECO:0000313" key="3">
    <source>
        <dbReference type="Proteomes" id="UP001048976"/>
    </source>
</evidence>
<dbReference type="EMBL" id="JAHSTY010000001">
    <property type="protein sequence ID" value="MBV4451638.1"/>
    <property type="molecule type" value="Genomic_DNA"/>
</dbReference>
<feature type="region of interest" description="Disordered" evidence="1">
    <location>
        <begin position="190"/>
        <end position="310"/>
    </location>
</feature>
<feature type="region of interest" description="Disordered" evidence="1">
    <location>
        <begin position="100"/>
        <end position="167"/>
    </location>
</feature>
<evidence type="ECO:0000313" key="2">
    <source>
        <dbReference type="EMBL" id="MBV4451638.1"/>
    </source>
</evidence>
<feature type="region of interest" description="Disordered" evidence="1">
    <location>
        <begin position="1"/>
        <end position="32"/>
    </location>
</feature>
<gene>
    <name evidence="2" type="ORF">KVG91_03380</name>
</gene>
<keyword evidence="3" id="KW-1185">Reference proteome</keyword>
<sequence length="310" mass="33234">MSNVSTKPFAPMNAEYAKPHQPSVPVNKPLEVSSSASSVSEFLQHTGRAAEENTVTVNKETMERLFAMFEYAVKAMRSMLAGMGVLPKLPGEQIAQAQSKLGADSKVVSHANAKPHIEPQTDAKPQVKPGPDVKVRPFGRTQLATGPDGQLSARPATPPLAESAQTNKPSADINVSVQVQNCHCPQTGEKVAREPALTPRIDAPSSSPVAVTTQIDNPPSPQSTANPKRDDTPSPQPHVTPATVDKAEPKPPAERDATTLTPVEPQPETPTTPDLTSPAPDDLEDAPVRHSRRRPDEHRTAARPSLRSRY</sequence>
<feature type="compositionally biased region" description="Basic and acidic residues" evidence="1">
    <location>
        <begin position="245"/>
        <end position="257"/>
    </location>
</feature>
<organism evidence="2 3">
    <name type="scientific">Pseudomonas azadiae</name>
    <dbReference type="NCBI Taxonomy" id="2843612"/>
    <lineage>
        <taxon>Bacteria</taxon>
        <taxon>Pseudomonadati</taxon>
        <taxon>Pseudomonadota</taxon>
        <taxon>Gammaproteobacteria</taxon>
        <taxon>Pseudomonadales</taxon>
        <taxon>Pseudomonadaceae</taxon>
        <taxon>Pseudomonas</taxon>
    </lineage>
</organism>
<reference evidence="2" key="1">
    <citation type="submission" date="2021-06" db="EMBL/GenBank/DDBJ databases">
        <title>Updating the genus Pseudomonas: Description of 43 new species and partition of the Pseudomonas putida group.</title>
        <authorList>
            <person name="Girard L."/>
            <person name="Lood C."/>
            <person name="Vandamme P."/>
            <person name="Rokni-Zadeh H."/>
            <person name="Van Noort V."/>
            <person name="Hofte M."/>
            <person name="Lavigne R."/>
            <person name="De Mot R."/>
        </authorList>
    </citation>
    <scope>NUCLEOTIDE SEQUENCE</scope>
    <source>
        <strain evidence="2">SWRI103</strain>
    </source>
</reference>